<feature type="region of interest" description="Disordered" evidence="1">
    <location>
        <begin position="174"/>
        <end position="219"/>
    </location>
</feature>
<organism evidence="2 3">
    <name type="scientific">Marasmius crinis-equi</name>
    <dbReference type="NCBI Taxonomy" id="585013"/>
    <lineage>
        <taxon>Eukaryota</taxon>
        <taxon>Fungi</taxon>
        <taxon>Dikarya</taxon>
        <taxon>Basidiomycota</taxon>
        <taxon>Agaricomycotina</taxon>
        <taxon>Agaricomycetes</taxon>
        <taxon>Agaricomycetidae</taxon>
        <taxon>Agaricales</taxon>
        <taxon>Marasmiineae</taxon>
        <taxon>Marasmiaceae</taxon>
        <taxon>Marasmius</taxon>
    </lineage>
</organism>
<name>A0ABR3F3Z2_9AGAR</name>
<dbReference type="EMBL" id="JBAHYK010001020">
    <property type="protein sequence ID" value="KAL0569952.1"/>
    <property type="molecule type" value="Genomic_DNA"/>
</dbReference>
<feature type="compositionally biased region" description="Polar residues" evidence="1">
    <location>
        <begin position="210"/>
        <end position="219"/>
    </location>
</feature>
<dbReference type="Proteomes" id="UP001465976">
    <property type="component" value="Unassembled WGS sequence"/>
</dbReference>
<evidence type="ECO:0000256" key="1">
    <source>
        <dbReference type="SAM" id="MobiDB-lite"/>
    </source>
</evidence>
<comment type="caution">
    <text evidence="2">The sequence shown here is derived from an EMBL/GenBank/DDBJ whole genome shotgun (WGS) entry which is preliminary data.</text>
</comment>
<sequence length="219" mass="24960">MCYNQQTYGEPFVQPPCPNPIPAGATFFPYVQGSLTFHDGQFNGVAGDQHNHHKHYNTFYHDYNRLGPNSQVNGIIQGTQHNNNQYNTGTCGSQYRSSTMNDSYERYALAYWRFWKRGFDMPSYPREQHMPPSNRVHAGHDSQFNHRICGDQWNNNQYNDQTHGSQYAVDCVERDEGSASGPGGIPAESGSPESDECRFFVSPNEKHTSKQPPRQQTTE</sequence>
<evidence type="ECO:0000313" key="2">
    <source>
        <dbReference type="EMBL" id="KAL0569952.1"/>
    </source>
</evidence>
<gene>
    <name evidence="2" type="ORF">V5O48_012010</name>
</gene>
<reference evidence="2 3" key="1">
    <citation type="submission" date="2024-02" db="EMBL/GenBank/DDBJ databases">
        <title>A draft genome for the cacao thread blight pathogen Marasmius crinis-equi.</title>
        <authorList>
            <person name="Cohen S.P."/>
            <person name="Baruah I.K."/>
            <person name="Amoako-Attah I."/>
            <person name="Bukari Y."/>
            <person name="Meinhardt L.W."/>
            <person name="Bailey B.A."/>
        </authorList>
    </citation>
    <scope>NUCLEOTIDE SEQUENCE [LARGE SCALE GENOMIC DNA]</scope>
    <source>
        <strain evidence="2 3">GH-76</strain>
    </source>
</reference>
<keyword evidence="3" id="KW-1185">Reference proteome</keyword>
<protein>
    <submittedName>
        <fullName evidence="2">Uncharacterized protein</fullName>
    </submittedName>
</protein>
<evidence type="ECO:0000313" key="3">
    <source>
        <dbReference type="Proteomes" id="UP001465976"/>
    </source>
</evidence>
<accession>A0ABR3F3Z2</accession>
<proteinExistence type="predicted"/>